<protein>
    <submittedName>
        <fullName evidence="2">Uncharacterized protein</fullName>
    </submittedName>
</protein>
<gene>
    <name evidence="2" type="ORF">SCP_0600380</name>
</gene>
<accession>A0A401GPG9</accession>
<feature type="region of interest" description="Disordered" evidence="1">
    <location>
        <begin position="1"/>
        <end position="129"/>
    </location>
</feature>
<dbReference type="InParanoid" id="A0A401GPG9"/>
<keyword evidence="3" id="KW-1185">Reference proteome</keyword>
<dbReference type="OrthoDB" id="2590867at2759"/>
<feature type="compositionally biased region" description="Low complexity" evidence="1">
    <location>
        <begin position="84"/>
        <end position="96"/>
    </location>
</feature>
<sequence length="129" mass="12980">MSSNTGSDGGGSLGRRVRGAWETLEGMGDSLRGGAMDFVDSATNTGSEPHPETEAGARKTEAGISEMKGRAPGSESYGNSRSETATAQHASTTTSSVPPPLPARGGNTSDATGGQKLEHQGGKDAGKDT</sequence>
<name>A0A401GPG9_9APHY</name>
<dbReference type="GeneID" id="38780977"/>
<organism evidence="2 3">
    <name type="scientific">Sparassis crispa</name>
    <dbReference type="NCBI Taxonomy" id="139825"/>
    <lineage>
        <taxon>Eukaryota</taxon>
        <taxon>Fungi</taxon>
        <taxon>Dikarya</taxon>
        <taxon>Basidiomycota</taxon>
        <taxon>Agaricomycotina</taxon>
        <taxon>Agaricomycetes</taxon>
        <taxon>Polyporales</taxon>
        <taxon>Sparassidaceae</taxon>
        <taxon>Sparassis</taxon>
    </lineage>
</organism>
<feature type="compositionally biased region" description="Basic and acidic residues" evidence="1">
    <location>
        <begin position="49"/>
        <end position="61"/>
    </location>
</feature>
<comment type="caution">
    <text evidence="2">The sequence shown here is derived from an EMBL/GenBank/DDBJ whole genome shotgun (WGS) entry which is preliminary data.</text>
</comment>
<dbReference type="AlphaFoldDB" id="A0A401GPG9"/>
<evidence type="ECO:0000256" key="1">
    <source>
        <dbReference type="SAM" id="MobiDB-lite"/>
    </source>
</evidence>
<dbReference type="STRING" id="139825.A0A401GPG9"/>
<feature type="compositionally biased region" description="Basic and acidic residues" evidence="1">
    <location>
        <begin position="116"/>
        <end position="129"/>
    </location>
</feature>
<dbReference type="RefSeq" id="XP_027614973.1">
    <property type="nucleotide sequence ID" value="XM_027759172.1"/>
</dbReference>
<dbReference type="Proteomes" id="UP000287166">
    <property type="component" value="Unassembled WGS sequence"/>
</dbReference>
<evidence type="ECO:0000313" key="2">
    <source>
        <dbReference type="EMBL" id="GBE84060.1"/>
    </source>
</evidence>
<reference evidence="2 3" key="1">
    <citation type="journal article" date="2018" name="Sci. Rep.">
        <title>Genome sequence of the cauliflower mushroom Sparassis crispa (Hanabiratake) and its association with beneficial usage.</title>
        <authorList>
            <person name="Kiyama R."/>
            <person name="Furutani Y."/>
            <person name="Kawaguchi K."/>
            <person name="Nakanishi T."/>
        </authorList>
    </citation>
    <scope>NUCLEOTIDE SEQUENCE [LARGE SCALE GENOMIC DNA]</scope>
</reference>
<proteinExistence type="predicted"/>
<dbReference type="EMBL" id="BFAD01000006">
    <property type="protein sequence ID" value="GBE84060.1"/>
    <property type="molecule type" value="Genomic_DNA"/>
</dbReference>
<evidence type="ECO:0000313" key="3">
    <source>
        <dbReference type="Proteomes" id="UP000287166"/>
    </source>
</evidence>